<accession>A0ABX3ZG99</accession>
<keyword evidence="1" id="KW-0472">Membrane</keyword>
<evidence type="ECO:0000313" key="2">
    <source>
        <dbReference type="EMBL" id="OUZ38742.1"/>
    </source>
</evidence>
<dbReference type="Proteomes" id="UP000196594">
    <property type="component" value="Unassembled WGS sequence"/>
</dbReference>
<keyword evidence="3" id="KW-1185">Reference proteome</keyword>
<dbReference type="EMBL" id="NHNT01000007">
    <property type="protein sequence ID" value="OUZ38742.1"/>
    <property type="molecule type" value="Genomic_DNA"/>
</dbReference>
<sequence>MKKVFAIIAVVFIVSIPMIEWLLTNPSNSLELMQTLRNAENPESLFMDENNFDADSVEYIQEEFSPNMVKQFTILEFDEKSFLIQTTPGTTKWEIINIEELPKEIREYFLSQK</sequence>
<organism evidence="2 3">
    <name type="scientific">Solibacillus kalamii</name>
    <dbReference type="NCBI Taxonomy" id="1748298"/>
    <lineage>
        <taxon>Bacteria</taxon>
        <taxon>Bacillati</taxon>
        <taxon>Bacillota</taxon>
        <taxon>Bacilli</taxon>
        <taxon>Bacillales</taxon>
        <taxon>Caryophanaceae</taxon>
        <taxon>Solibacillus</taxon>
    </lineage>
</organism>
<keyword evidence="1" id="KW-0812">Transmembrane</keyword>
<name>A0ABX3ZG99_9BACL</name>
<comment type="caution">
    <text evidence="2">The sequence shown here is derived from an EMBL/GenBank/DDBJ whole genome shotgun (WGS) entry which is preliminary data.</text>
</comment>
<evidence type="ECO:0000313" key="3">
    <source>
        <dbReference type="Proteomes" id="UP000196594"/>
    </source>
</evidence>
<evidence type="ECO:0000256" key="1">
    <source>
        <dbReference type="SAM" id="Phobius"/>
    </source>
</evidence>
<proteinExistence type="predicted"/>
<gene>
    <name evidence="2" type="ORF">CBM15_11570</name>
</gene>
<feature type="transmembrane region" description="Helical" evidence="1">
    <location>
        <begin position="6"/>
        <end position="23"/>
    </location>
</feature>
<reference evidence="2 3" key="1">
    <citation type="journal article" date="2017" name="Int. J. Syst. Evol. Microbiol.">
        <title>Solibacillus kalamii sp. nov., isolated from a high-efficiency particulate arrestance filter system used in the International Space Station.</title>
        <authorList>
            <person name="Checinska Sielaff A."/>
            <person name="Kumar R.M."/>
            <person name="Pal D."/>
            <person name="Mayilraj S."/>
            <person name="Venkateswaran K."/>
        </authorList>
    </citation>
    <scope>NUCLEOTIDE SEQUENCE [LARGE SCALE GENOMIC DNA]</scope>
    <source>
        <strain evidence="2 3">ISSFR-015</strain>
    </source>
</reference>
<protein>
    <submittedName>
        <fullName evidence="2">Uncharacterized protein</fullName>
    </submittedName>
</protein>
<keyword evidence="1" id="KW-1133">Transmembrane helix</keyword>
<dbReference type="RefSeq" id="WP_014824114.1">
    <property type="nucleotide sequence ID" value="NZ_JAFBEY010000005.1"/>
</dbReference>